<feature type="compositionally biased region" description="Pro residues" evidence="1">
    <location>
        <begin position="99"/>
        <end position="111"/>
    </location>
</feature>
<feature type="region of interest" description="Disordered" evidence="1">
    <location>
        <begin position="543"/>
        <end position="620"/>
    </location>
</feature>
<proteinExistence type="predicted"/>
<gene>
    <name evidence="2" type="ORF">BJ508DRAFT_417831</name>
</gene>
<feature type="compositionally biased region" description="Polar residues" evidence="1">
    <location>
        <begin position="316"/>
        <end position="330"/>
    </location>
</feature>
<name>A0A3N4HQ16_ASCIM</name>
<feature type="region of interest" description="Disordered" evidence="1">
    <location>
        <begin position="1"/>
        <end position="372"/>
    </location>
</feature>
<sequence>MAAFDSSPYGMNMPTRHKGLGEIDLTGMDMMQGDSTRRTASPTPIGHHHPHPHQQQQLPHPPHTPRFGPSQIQHPARHDSHGMPPPSPGFHPGRRNVHSPPPRNMTYPHPPGQHHPHPHPHPHPHHPPQPSRTFPGPGGPPSHPQQQHHQQHHQHQQQQQPYSTSQPPSSFGHDREANIRRVQSIEQGMGLARKQKPQGLVFVPRSEEPDFERIRSPPIRSPTLIASQEMDQHLFVPPRPIPLSDSPTSFTDDDDNESTYSKSGGPYGGYAPHRVASPEVMSRSSPVPSPVPSRPPSHQFPKRKSSLSSNSISNVRPATSHGQQKRQSGLSGMPVNNRHSSNSHRYSGRTSPTGLGNERGIRGKIGTGATAPPLVTLKMPAAFNALARQSIESSNYGSPSSPSTNSLMGKRFIAGSIDDYSHPPQHLATPTSHPLGLDTQKPALSPTTGLPSPPPSTTASPHTSTVPPLDNPRASFRSGISSDNGRSSMAMTDDEFANELSIEDAIGMYQTDSEDEMDSGSRTNSAFGRHLTLEEQRVLLDQEFRSQKMRSEQLMLLREKRESERRGSEAGGEKRTSRRESRAEQLRRESLRRSRRASGLSVETEMVEGQQSGNDEQAGV</sequence>
<feature type="compositionally biased region" description="Basic and acidic residues" evidence="1">
    <location>
        <begin position="543"/>
        <end position="592"/>
    </location>
</feature>
<accession>A0A3N4HQ16</accession>
<feature type="compositionally biased region" description="Low complexity" evidence="1">
    <location>
        <begin position="336"/>
        <end position="345"/>
    </location>
</feature>
<feature type="compositionally biased region" description="Basic residues" evidence="1">
    <location>
        <begin position="112"/>
        <end position="126"/>
    </location>
</feature>
<feature type="compositionally biased region" description="Low complexity" evidence="1">
    <location>
        <begin position="156"/>
        <end position="170"/>
    </location>
</feature>
<evidence type="ECO:0000313" key="3">
    <source>
        <dbReference type="Proteomes" id="UP000275078"/>
    </source>
</evidence>
<feature type="compositionally biased region" description="Basic and acidic residues" evidence="1">
    <location>
        <begin position="205"/>
        <end position="215"/>
    </location>
</feature>
<feature type="non-terminal residue" evidence="2">
    <location>
        <position position="620"/>
    </location>
</feature>
<feature type="compositionally biased region" description="Polar residues" evidence="1">
    <location>
        <begin position="478"/>
        <end position="490"/>
    </location>
</feature>
<evidence type="ECO:0000256" key="1">
    <source>
        <dbReference type="SAM" id="MobiDB-lite"/>
    </source>
</evidence>
<organism evidence="2 3">
    <name type="scientific">Ascobolus immersus RN42</name>
    <dbReference type="NCBI Taxonomy" id="1160509"/>
    <lineage>
        <taxon>Eukaryota</taxon>
        <taxon>Fungi</taxon>
        <taxon>Dikarya</taxon>
        <taxon>Ascomycota</taxon>
        <taxon>Pezizomycotina</taxon>
        <taxon>Pezizomycetes</taxon>
        <taxon>Pezizales</taxon>
        <taxon>Ascobolaceae</taxon>
        <taxon>Ascobolus</taxon>
    </lineage>
</organism>
<feature type="region of interest" description="Disordered" evidence="1">
    <location>
        <begin position="415"/>
        <end position="494"/>
    </location>
</feature>
<dbReference type="AlphaFoldDB" id="A0A3N4HQ16"/>
<evidence type="ECO:0000313" key="2">
    <source>
        <dbReference type="EMBL" id="RPA75922.1"/>
    </source>
</evidence>
<keyword evidence="3" id="KW-1185">Reference proteome</keyword>
<protein>
    <submittedName>
        <fullName evidence="2">Uncharacterized protein</fullName>
    </submittedName>
</protein>
<dbReference type="EMBL" id="ML119754">
    <property type="protein sequence ID" value="RPA75922.1"/>
    <property type="molecule type" value="Genomic_DNA"/>
</dbReference>
<feature type="compositionally biased region" description="Polar residues" evidence="1">
    <location>
        <begin position="609"/>
        <end position="620"/>
    </location>
</feature>
<dbReference type="Proteomes" id="UP000275078">
    <property type="component" value="Unassembled WGS sequence"/>
</dbReference>
<feature type="region of interest" description="Disordered" evidence="1">
    <location>
        <begin position="391"/>
        <end position="410"/>
    </location>
</feature>
<reference evidence="2 3" key="1">
    <citation type="journal article" date="2018" name="Nat. Ecol. Evol.">
        <title>Pezizomycetes genomes reveal the molecular basis of ectomycorrhizal truffle lifestyle.</title>
        <authorList>
            <person name="Murat C."/>
            <person name="Payen T."/>
            <person name="Noel B."/>
            <person name="Kuo A."/>
            <person name="Morin E."/>
            <person name="Chen J."/>
            <person name="Kohler A."/>
            <person name="Krizsan K."/>
            <person name="Balestrini R."/>
            <person name="Da Silva C."/>
            <person name="Montanini B."/>
            <person name="Hainaut M."/>
            <person name="Levati E."/>
            <person name="Barry K.W."/>
            <person name="Belfiori B."/>
            <person name="Cichocki N."/>
            <person name="Clum A."/>
            <person name="Dockter R.B."/>
            <person name="Fauchery L."/>
            <person name="Guy J."/>
            <person name="Iotti M."/>
            <person name="Le Tacon F."/>
            <person name="Lindquist E.A."/>
            <person name="Lipzen A."/>
            <person name="Malagnac F."/>
            <person name="Mello A."/>
            <person name="Molinier V."/>
            <person name="Miyauchi S."/>
            <person name="Poulain J."/>
            <person name="Riccioni C."/>
            <person name="Rubini A."/>
            <person name="Sitrit Y."/>
            <person name="Splivallo R."/>
            <person name="Traeger S."/>
            <person name="Wang M."/>
            <person name="Zifcakova L."/>
            <person name="Wipf D."/>
            <person name="Zambonelli A."/>
            <person name="Paolocci F."/>
            <person name="Nowrousian M."/>
            <person name="Ottonello S."/>
            <person name="Baldrian P."/>
            <person name="Spatafora J.W."/>
            <person name="Henrissat B."/>
            <person name="Nagy L.G."/>
            <person name="Aury J.M."/>
            <person name="Wincker P."/>
            <person name="Grigoriev I.V."/>
            <person name="Bonfante P."/>
            <person name="Martin F.M."/>
        </authorList>
    </citation>
    <scope>NUCLEOTIDE SEQUENCE [LARGE SCALE GENOMIC DNA]</scope>
    <source>
        <strain evidence="2 3">RN42</strain>
    </source>
</reference>
<feature type="compositionally biased region" description="Low complexity" evidence="1">
    <location>
        <begin position="457"/>
        <end position="468"/>
    </location>
</feature>
<feature type="compositionally biased region" description="Low complexity" evidence="1">
    <location>
        <begin position="391"/>
        <end position="406"/>
    </location>
</feature>